<dbReference type="OrthoDB" id="194541at2157"/>
<dbReference type="PANTHER" id="PTHR36510">
    <property type="entry name" value="GLUTAMATE--CYSTEINE LIGASE 2-RELATED"/>
    <property type="match status" value="1"/>
</dbReference>
<comment type="caution">
    <text evidence="1">The sequence shown here is derived from an EMBL/GenBank/DDBJ whole genome shotgun (WGS) entry which is preliminary data.</text>
</comment>
<dbReference type="InterPro" id="IPR050141">
    <property type="entry name" value="GCL_type2/YbdK_subfam"/>
</dbReference>
<evidence type="ECO:0000313" key="1">
    <source>
        <dbReference type="EMBL" id="ELY57427.1"/>
    </source>
</evidence>
<gene>
    <name evidence="1" type="ORF">C493_08076</name>
</gene>
<protein>
    <recommendedName>
        <fullName evidence="3">Glutamate--cysteine ligase</fullName>
    </recommendedName>
</protein>
<dbReference type="InterPro" id="IPR006336">
    <property type="entry name" value="GCS2"/>
</dbReference>
<proteinExistence type="predicted"/>
<dbReference type="SUPFAM" id="SSF55931">
    <property type="entry name" value="Glutamine synthetase/guanido kinase"/>
    <property type="match status" value="1"/>
</dbReference>
<dbReference type="PATRIC" id="fig|1227499.3.peg.1629"/>
<reference evidence="1 2" key="1">
    <citation type="journal article" date="2014" name="PLoS Genet.">
        <title>Phylogenetically driven sequencing of extremely halophilic archaea reveals strategies for static and dynamic osmo-response.</title>
        <authorList>
            <person name="Becker E.A."/>
            <person name="Seitzer P.M."/>
            <person name="Tritt A."/>
            <person name="Larsen D."/>
            <person name="Krusor M."/>
            <person name="Yao A.I."/>
            <person name="Wu D."/>
            <person name="Madern D."/>
            <person name="Eisen J.A."/>
            <person name="Darling A.E."/>
            <person name="Facciotti M.T."/>
        </authorList>
    </citation>
    <scope>NUCLEOTIDE SEQUENCE [LARGE SCALE GENOMIC DNA]</scope>
    <source>
        <strain evidence="1 2">JCM 12255</strain>
    </source>
</reference>
<organism evidence="1 2">
    <name type="scientific">Natronolimnohabitans innermongolicus JCM 12255</name>
    <dbReference type="NCBI Taxonomy" id="1227499"/>
    <lineage>
        <taxon>Archaea</taxon>
        <taxon>Methanobacteriati</taxon>
        <taxon>Methanobacteriota</taxon>
        <taxon>Stenosarchaea group</taxon>
        <taxon>Halobacteria</taxon>
        <taxon>Halobacteriales</taxon>
        <taxon>Natrialbaceae</taxon>
        <taxon>Natronolimnohabitans</taxon>
    </lineage>
</organism>
<evidence type="ECO:0008006" key="3">
    <source>
        <dbReference type="Google" id="ProtNLM"/>
    </source>
</evidence>
<dbReference type="eggNOG" id="arCOG04732">
    <property type="taxonomic scope" value="Archaea"/>
</dbReference>
<dbReference type="InterPro" id="IPR014746">
    <property type="entry name" value="Gln_synth/guanido_kin_cat_dom"/>
</dbReference>
<dbReference type="RefSeq" id="WP_007258914.1">
    <property type="nucleotide sequence ID" value="NZ_AOHZ01000041.1"/>
</dbReference>
<dbReference type="Gene3D" id="3.30.590.20">
    <property type="match status" value="1"/>
</dbReference>
<keyword evidence="2" id="KW-1185">Reference proteome</keyword>
<evidence type="ECO:0000313" key="2">
    <source>
        <dbReference type="Proteomes" id="UP000011602"/>
    </source>
</evidence>
<dbReference type="GO" id="GO:0016879">
    <property type="term" value="F:ligase activity, forming carbon-nitrogen bonds"/>
    <property type="evidence" value="ECO:0007669"/>
    <property type="project" value="TreeGrafter"/>
</dbReference>
<dbReference type="STRING" id="1227499.C493_08076"/>
<dbReference type="AlphaFoldDB" id="L9X749"/>
<sequence>MATPIDLVDRSLGDETRREFAQRVDEQALQITDALRAGRFESPGFALGLELEAYAVDEEGRLARVPDRVFDEDCERELGLHNLEFNTAPTAFDEAGIEAQASQLGRRYRRAREAAADTGLEIVLDGMWTTPPPEGTQSYLGTTAEREGATLAENMTPSPRYYAIDNHVLSRTDGEISLSVPGVDRSFPTLLFESLTSSIQPHLQLPDVDAFPRYYNLAVRTLGPVLALATNSPFLPPDLYDLEESEFDDPLELLEATPHELRIPVFEQSINRAWEKVRVPRDLADATDAVDRLVADPTCAPFLREWVVGDEDGNGRDAFPGRFWELDHKRGTYWRWLRTVIGGQPVGTGDRWSVRLEYRPLPTQPTVDESVGFQCLVAGLLRGLVVTDHPLADLERDAAERSFYAVVENGLEADLAWLTVDGERTSDPTAIYDELFELARRGLREQGVGDETIDEYLAPLEARRREGTTPSRWKRRRVREHLEVGMEFADAVREMQREYVGRSGRGEPLTRWS</sequence>
<dbReference type="Pfam" id="PF04107">
    <property type="entry name" value="GCS2"/>
    <property type="match status" value="1"/>
</dbReference>
<dbReference type="Proteomes" id="UP000011602">
    <property type="component" value="Unassembled WGS sequence"/>
</dbReference>
<name>L9X749_9EURY</name>
<accession>L9X749</accession>
<dbReference type="EMBL" id="AOHZ01000041">
    <property type="protein sequence ID" value="ELY57427.1"/>
    <property type="molecule type" value="Genomic_DNA"/>
</dbReference>
<dbReference type="PANTHER" id="PTHR36510:SF1">
    <property type="entry name" value="GLUTAMATE--CYSTEINE LIGASE 2-RELATED"/>
    <property type="match status" value="1"/>
</dbReference>